<dbReference type="EMBL" id="LR134246">
    <property type="protein sequence ID" value="VED34275.1"/>
    <property type="molecule type" value="Genomic_DNA"/>
</dbReference>
<evidence type="ECO:0000313" key="1">
    <source>
        <dbReference type="EMBL" id="VED34275.1"/>
    </source>
</evidence>
<protein>
    <recommendedName>
        <fullName evidence="3">Glycosaminoglycan attachment site</fullName>
    </recommendedName>
</protein>
<organism evidence="1 2">
    <name type="scientific">Escherichia coli</name>
    <dbReference type="NCBI Taxonomy" id="562"/>
    <lineage>
        <taxon>Bacteria</taxon>
        <taxon>Pseudomonadati</taxon>
        <taxon>Pseudomonadota</taxon>
        <taxon>Gammaproteobacteria</taxon>
        <taxon>Enterobacterales</taxon>
        <taxon>Enterobacteriaceae</taxon>
        <taxon>Escherichia</taxon>
    </lineage>
</organism>
<dbReference type="AlphaFoldDB" id="A0A447XTG5"/>
<dbReference type="Proteomes" id="UP000277930">
    <property type="component" value="Chromosome 1"/>
</dbReference>
<gene>
    <name evidence="1" type="ORF">NCTC9702_01449</name>
</gene>
<reference evidence="1 2" key="1">
    <citation type="submission" date="2018-12" db="EMBL/GenBank/DDBJ databases">
        <authorList>
            <consortium name="Pathogen Informatics"/>
        </authorList>
    </citation>
    <scope>NUCLEOTIDE SEQUENCE [LARGE SCALE GENOMIC DNA]</scope>
    <source>
        <strain evidence="1 2">NCTC9702</strain>
    </source>
</reference>
<proteinExistence type="predicted"/>
<sequence>MSSLNLFDDVVPLEKQHPIYIMMKKERYEPEREVINQWAKGFLDRDNKFTKEFQTSFEPCLWELYLFAYLKELGLRNDFSYDAPDFIVNEPGFCIEATIALPAQGAPGAHGFSTEDMPRDFNKFNSEASIRLSNSFISKVKKLRSRYSQLPQCKEKPLLSP</sequence>
<evidence type="ECO:0008006" key="3">
    <source>
        <dbReference type="Google" id="ProtNLM"/>
    </source>
</evidence>
<accession>A0A447XTG5</accession>
<evidence type="ECO:0000313" key="2">
    <source>
        <dbReference type="Proteomes" id="UP000277930"/>
    </source>
</evidence>
<name>A0A447XTG5_ECOLX</name>